<accession>A0A0F9WDA2</accession>
<keyword evidence="7" id="KW-1185">Reference proteome</keyword>
<dbReference type="Gene3D" id="3.40.1490.10">
    <property type="entry name" value="Bit1"/>
    <property type="match status" value="1"/>
</dbReference>
<keyword evidence="5" id="KW-0812">Transmembrane</keyword>
<name>A0A0F9WDA2_9MICR</name>
<evidence type="ECO:0000256" key="4">
    <source>
        <dbReference type="ARBA" id="ARBA00048707"/>
    </source>
</evidence>
<sequence length="150" mass="17007">MNYETNIIFLLGISFASLLLLNLLVKRNRLKKLDSDIIINLIINKTLNMSKGKIISQIAHAISHVLAHMVSNKEIYKNWKKSGKRINIYEGDFGDIEELSNKAHIFGIKYSKIHDAGRTQIPSGSNTVLIIGPTSAKICHEWFNYLKLIT</sequence>
<dbReference type="VEuPathDB" id="MicrosporidiaDB:G9O61_00g013880"/>
<dbReference type="PANTHER" id="PTHR12649:SF11">
    <property type="entry name" value="PEPTIDYL-TRNA HYDROLASE 2, MITOCHONDRIAL"/>
    <property type="match status" value="1"/>
</dbReference>
<comment type="catalytic activity">
    <reaction evidence="4">
        <text>an N-acyl-L-alpha-aminoacyl-tRNA + H2O = an N-acyl-L-amino acid + a tRNA + H(+)</text>
        <dbReference type="Rhea" id="RHEA:54448"/>
        <dbReference type="Rhea" id="RHEA-COMP:10123"/>
        <dbReference type="Rhea" id="RHEA-COMP:13883"/>
        <dbReference type="ChEBI" id="CHEBI:15377"/>
        <dbReference type="ChEBI" id="CHEBI:15378"/>
        <dbReference type="ChEBI" id="CHEBI:59874"/>
        <dbReference type="ChEBI" id="CHEBI:78442"/>
        <dbReference type="ChEBI" id="CHEBI:138191"/>
        <dbReference type="EC" id="3.1.1.29"/>
    </reaction>
</comment>
<dbReference type="AlphaFoldDB" id="A0A0F9WDA2"/>
<keyword evidence="5" id="KW-1133">Transmembrane helix</keyword>
<reference evidence="6 7" key="1">
    <citation type="journal article" date="2015" name="Environ. Microbiol.">
        <title>Genome analyses suggest the presence of polyploidy and recent human-driven expansions in eight global populations of the honeybee pathogen Nosema ceranae.</title>
        <authorList>
            <person name="Pelin A."/>
            <person name="Selman M."/>
            <person name="Aris-Brosou S."/>
            <person name="Farinelli L."/>
            <person name="Corradi N."/>
        </authorList>
    </citation>
    <scope>NUCLEOTIDE SEQUENCE [LARGE SCALE GENOMIC DNA]</scope>
    <source>
        <strain evidence="6 7">PA08 1199</strain>
    </source>
</reference>
<dbReference type="OrthoDB" id="1733656at2759"/>
<evidence type="ECO:0000256" key="3">
    <source>
        <dbReference type="ARBA" id="ARBA00038050"/>
    </source>
</evidence>
<dbReference type="EMBL" id="JPQZ01000022">
    <property type="protein sequence ID" value="KKO75416.1"/>
    <property type="molecule type" value="Genomic_DNA"/>
</dbReference>
<evidence type="ECO:0000313" key="7">
    <source>
        <dbReference type="Proteomes" id="UP000034350"/>
    </source>
</evidence>
<organism evidence="6 7">
    <name type="scientific">Vairimorpha ceranae</name>
    <dbReference type="NCBI Taxonomy" id="40302"/>
    <lineage>
        <taxon>Eukaryota</taxon>
        <taxon>Fungi</taxon>
        <taxon>Fungi incertae sedis</taxon>
        <taxon>Microsporidia</taxon>
        <taxon>Nosematidae</taxon>
        <taxon>Vairimorpha</taxon>
    </lineage>
</organism>
<keyword evidence="5" id="KW-0472">Membrane</keyword>
<proteinExistence type="inferred from homology"/>
<dbReference type="RefSeq" id="XP_024331158.1">
    <property type="nucleotide sequence ID" value="XM_024474641.1"/>
</dbReference>
<dbReference type="InterPro" id="IPR002833">
    <property type="entry name" value="PTH2"/>
</dbReference>
<dbReference type="InterPro" id="IPR023476">
    <property type="entry name" value="Pep_tRNA_hydro_II_dom_sf"/>
</dbReference>
<dbReference type="OMA" id="GHAAVEC"/>
<gene>
    <name evidence="6" type="ORF">AAJ76_2200044098</name>
</gene>
<dbReference type="EC" id="3.1.1.29" evidence="1"/>
<protein>
    <recommendedName>
        <fullName evidence="1">peptidyl-tRNA hydrolase</fullName>
        <ecNumber evidence="1">3.1.1.29</ecNumber>
    </recommendedName>
</protein>
<dbReference type="VEuPathDB" id="MicrosporidiaDB:NCER_101963"/>
<dbReference type="Proteomes" id="UP000034350">
    <property type="component" value="Unassembled WGS sequence"/>
</dbReference>
<evidence type="ECO:0000313" key="6">
    <source>
        <dbReference type="EMBL" id="KKO75416.1"/>
    </source>
</evidence>
<dbReference type="GeneID" id="36319566"/>
<dbReference type="SUPFAM" id="SSF102462">
    <property type="entry name" value="Peptidyl-tRNA hydrolase II"/>
    <property type="match status" value="1"/>
</dbReference>
<dbReference type="PANTHER" id="PTHR12649">
    <property type="entry name" value="PEPTIDYL-TRNA HYDROLASE 2"/>
    <property type="match status" value="1"/>
</dbReference>
<evidence type="ECO:0000256" key="5">
    <source>
        <dbReference type="SAM" id="Phobius"/>
    </source>
</evidence>
<dbReference type="Pfam" id="PF01981">
    <property type="entry name" value="PTH2"/>
    <property type="match status" value="1"/>
</dbReference>
<keyword evidence="2 6" id="KW-0378">Hydrolase</keyword>
<dbReference type="GO" id="GO:0004045">
    <property type="term" value="F:peptidyl-tRNA hydrolase activity"/>
    <property type="evidence" value="ECO:0007669"/>
    <property type="project" value="UniProtKB-EC"/>
</dbReference>
<feature type="transmembrane region" description="Helical" evidence="5">
    <location>
        <begin position="6"/>
        <end position="25"/>
    </location>
</feature>
<comment type="caution">
    <text evidence="6">The sequence shown here is derived from an EMBL/GenBank/DDBJ whole genome shotgun (WGS) entry which is preliminary data.</text>
</comment>
<dbReference type="GO" id="GO:0005829">
    <property type="term" value="C:cytosol"/>
    <property type="evidence" value="ECO:0007669"/>
    <property type="project" value="TreeGrafter"/>
</dbReference>
<evidence type="ECO:0000256" key="1">
    <source>
        <dbReference type="ARBA" id="ARBA00013260"/>
    </source>
</evidence>
<evidence type="ECO:0000256" key="2">
    <source>
        <dbReference type="ARBA" id="ARBA00022801"/>
    </source>
</evidence>
<dbReference type="VEuPathDB" id="MicrosporidiaDB:AAJ76_2200044098"/>
<comment type="similarity">
    <text evidence="3">Belongs to the PTH2 family.</text>
</comment>